<dbReference type="SUPFAM" id="SSF49464">
    <property type="entry name" value="Carboxypeptidase regulatory domain-like"/>
    <property type="match status" value="1"/>
</dbReference>
<reference evidence="4 5" key="1">
    <citation type="submission" date="2010-12" db="EMBL/GenBank/DDBJ databases">
        <authorList>
            <person name="Muzny D."/>
            <person name="Qin X."/>
            <person name="Deng J."/>
            <person name="Jiang H."/>
            <person name="Liu Y."/>
            <person name="Qu J."/>
            <person name="Song X.-Z."/>
            <person name="Zhang L."/>
            <person name="Thornton R."/>
            <person name="Coyle M."/>
            <person name="Francisco L."/>
            <person name="Jackson L."/>
            <person name="Javaid M."/>
            <person name="Korchina V."/>
            <person name="Kovar C."/>
            <person name="Mata R."/>
            <person name="Mathew T."/>
            <person name="Ngo R."/>
            <person name="Nguyen L."/>
            <person name="Nguyen N."/>
            <person name="Okwuonu G."/>
            <person name="Ongeri F."/>
            <person name="Pham C."/>
            <person name="Simmons D."/>
            <person name="Wilczek-Boney K."/>
            <person name="Hale W."/>
            <person name="Jakkamsetti A."/>
            <person name="Pham P."/>
            <person name="Ruth R."/>
            <person name="San Lucas F."/>
            <person name="Warren J."/>
            <person name="Zhang J."/>
            <person name="Zhao Z."/>
            <person name="Zhou C."/>
            <person name="Zhu D."/>
            <person name="Lee S."/>
            <person name="Bess C."/>
            <person name="Blankenburg K."/>
            <person name="Forbes L."/>
            <person name="Fu Q."/>
            <person name="Gubbala S."/>
            <person name="Hirani K."/>
            <person name="Jayaseelan J.C."/>
            <person name="Lara F."/>
            <person name="Munidasa M."/>
            <person name="Palculict T."/>
            <person name="Patil S."/>
            <person name="Pu L.-L."/>
            <person name="Saada N."/>
            <person name="Tang L."/>
            <person name="Weissenberger G."/>
            <person name="Zhu Y."/>
            <person name="Hemphill L."/>
            <person name="Shang Y."/>
            <person name="Youmans B."/>
            <person name="Ayvaz T."/>
            <person name="Ross M."/>
            <person name="Santibanez J."/>
            <person name="Aqrawi P."/>
            <person name="Gross S."/>
            <person name="Joshi V."/>
            <person name="Fowler G."/>
            <person name="Nazareth L."/>
            <person name="Reid J."/>
            <person name="Worley K."/>
            <person name="Petrosino J."/>
            <person name="Highlander S."/>
            <person name="Gibbs R."/>
        </authorList>
    </citation>
    <scope>NUCLEOTIDE SEQUENCE [LARGE SCALE GENOMIC DNA]</scope>
    <source>
        <strain evidence="4 5">DSM 15606</strain>
    </source>
</reference>
<dbReference type="Proteomes" id="UP000003874">
    <property type="component" value="Unassembled WGS sequence"/>
</dbReference>
<keyword evidence="2" id="KW-0472">Membrane</keyword>
<dbReference type="EMBL" id="AEQO01000119">
    <property type="protein sequence ID" value="EFV04498.1"/>
    <property type="molecule type" value="Genomic_DNA"/>
</dbReference>
<dbReference type="OrthoDB" id="1075473at2"/>
<evidence type="ECO:0000256" key="2">
    <source>
        <dbReference type="ARBA" id="ARBA00023136"/>
    </source>
</evidence>
<dbReference type="GO" id="GO:0009279">
    <property type="term" value="C:cell outer membrane"/>
    <property type="evidence" value="ECO:0007669"/>
    <property type="project" value="UniProtKB-SubCell"/>
</dbReference>
<dbReference type="eggNOG" id="COG4206">
    <property type="taxonomic scope" value="Bacteria"/>
</dbReference>
<sequence>MYMTKNYLLTILISWVCFGVMAQELNIIRGHVCDEEGEPLVGANVYIYGTIEGCMCDSIGNFTFETTMKGTATLKCSYVGYTDCMVKISIPTNKNITIKMKPQSFTLDNVDIVASSFNFGMTEKVKSIKPLDVVMSGNSCGDIIASLHALPGVQTVGENGKLYVRGGESSESQVFINGMHVLQPYDAEPNNTVTRSRFSPFLFKGINFSLGGYDSEYGQALSSVLPMETTDIQTHDKFGLNFSPLSMAAGGTKSFRASSLSFNAEYMDLKLYDKLFPDKYDWTTPFRKISGEAQYKVEPSSSCNIKTYVGFDHTEFSYNIPFSDFNIYERRLGMHENNLYINSVYRQNFSHGWSLFTGVAGSWIRKVIQGAMIAHDEYVDRKLETHLKARLSKTFSDRYRFAFGAENYIRSYKKSSNSMSISNVLGMDYNSFGTFVDNQLKISSTFFLKASLRMENKVGGNGVFFMPRASLSYIPNKQLQMSLLYGRYSQVIGDDYNLYGNYTKAQSFSNHYVMSFQYKFPKTTIRLESYLKQYTQLPLLENQKITLKGRGKSCGIDFFLEDGSISNNLITTLAYSYNHSRRRYMEYVDEVQPQYATAHNLSISLKYSIPQIKCIFGLSENIASGRPYTNPTKPGKLQCLTKPYVSTGVNVSYLASPNVIIYASVTNLFNRHNIFNYTYVTNPHLSGGYLRKPVESSRDRFFYVGIFISLKKSHAYEISNF</sequence>
<evidence type="ECO:0000256" key="1">
    <source>
        <dbReference type="ARBA" id="ARBA00004442"/>
    </source>
</evidence>
<name>E6MPE9_9BACT</name>
<dbReference type="HOGENOM" id="CLU_020298_0_0_10"/>
<dbReference type="Gene3D" id="2.60.40.1120">
    <property type="entry name" value="Carboxypeptidase-like, regulatory domain"/>
    <property type="match status" value="1"/>
</dbReference>
<dbReference type="InterPro" id="IPR036942">
    <property type="entry name" value="Beta-barrel_TonB_sf"/>
</dbReference>
<accession>E6MPE9</accession>
<dbReference type="AlphaFoldDB" id="E6MPE9"/>
<protein>
    <recommendedName>
        <fullName evidence="6">TonB-dependent receptor</fullName>
    </recommendedName>
</protein>
<dbReference type="InterPro" id="IPR008969">
    <property type="entry name" value="CarboxyPept-like_regulatory"/>
</dbReference>
<dbReference type="Gene3D" id="2.40.170.20">
    <property type="entry name" value="TonB-dependent receptor, beta-barrel domain"/>
    <property type="match status" value="1"/>
</dbReference>
<comment type="caution">
    <text evidence="4">The sequence shown here is derived from an EMBL/GenBank/DDBJ whole genome shotgun (WGS) entry which is preliminary data.</text>
</comment>
<evidence type="ECO:0000313" key="5">
    <source>
        <dbReference type="Proteomes" id="UP000003874"/>
    </source>
</evidence>
<keyword evidence="3" id="KW-0998">Cell outer membrane</keyword>
<proteinExistence type="predicted"/>
<dbReference type="SUPFAM" id="SSF56935">
    <property type="entry name" value="Porins"/>
    <property type="match status" value="1"/>
</dbReference>
<gene>
    <name evidence="4" type="ORF">HMPREF9420_1367</name>
</gene>
<evidence type="ECO:0000313" key="4">
    <source>
        <dbReference type="EMBL" id="EFV04498.1"/>
    </source>
</evidence>
<comment type="subcellular location">
    <subcellularLocation>
        <location evidence="1">Cell outer membrane</location>
    </subcellularLocation>
</comment>
<dbReference type="STRING" id="888832.HMPREF9420_1367"/>
<organism evidence="4 5">
    <name type="scientific">Segatella salivae DSM 15606</name>
    <dbReference type="NCBI Taxonomy" id="888832"/>
    <lineage>
        <taxon>Bacteria</taxon>
        <taxon>Pseudomonadati</taxon>
        <taxon>Bacteroidota</taxon>
        <taxon>Bacteroidia</taxon>
        <taxon>Bacteroidales</taxon>
        <taxon>Prevotellaceae</taxon>
        <taxon>Segatella</taxon>
    </lineage>
</organism>
<dbReference type="Pfam" id="PF13715">
    <property type="entry name" value="CarbopepD_reg_2"/>
    <property type="match status" value="1"/>
</dbReference>
<evidence type="ECO:0008006" key="6">
    <source>
        <dbReference type="Google" id="ProtNLM"/>
    </source>
</evidence>
<evidence type="ECO:0000256" key="3">
    <source>
        <dbReference type="ARBA" id="ARBA00023237"/>
    </source>
</evidence>
<keyword evidence="5" id="KW-1185">Reference proteome</keyword>